<feature type="transmembrane region" description="Helical" evidence="1">
    <location>
        <begin position="67"/>
        <end position="87"/>
    </location>
</feature>
<sequence>MEQIMTYVKPELIVVTIVLYFIGMWLKQSQTVNDKYIPLLLGGIGIVISAVYVFATCQCSNAQEIALAVFIAVTQGVLVAGLSTYVNQMAKQLKKERMIRKNT</sequence>
<feature type="transmembrane region" description="Helical" evidence="1">
    <location>
        <begin position="6"/>
        <end position="26"/>
    </location>
</feature>
<keyword evidence="1" id="KW-0472">Membrane</keyword>
<reference evidence="3" key="1">
    <citation type="submission" date="2018-06" db="EMBL/GenBank/DDBJ databases">
        <title>Description of Blautia argi sp. nov., a new anaerobic isolated from dog feces.</title>
        <authorList>
            <person name="Chang Y.-H."/>
            <person name="Paek J."/>
            <person name="Shin Y."/>
        </authorList>
    </citation>
    <scope>NUCLEOTIDE SEQUENCE [LARGE SCALE GENOMIC DNA]</scope>
    <source>
        <strain evidence="3">KCTC 15426</strain>
    </source>
</reference>
<proteinExistence type="predicted"/>
<evidence type="ECO:0008006" key="4">
    <source>
        <dbReference type="Google" id="ProtNLM"/>
    </source>
</evidence>
<dbReference type="EMBL" id="CP030280">
    <property type="protein sequence ID" value="AWY98827.1"/>
    <property type="molecule type" value="Genomic_DNA"/>
</dbReference>
<accession>A0A2Z4UD12</accession>
<keyword evidence="1" id="KW-1133">Transmembrane helix</keyword>
<dbReference type="InterPro" id="IPR032111">
    <property type="entry name" value="Clostridium_phage_holin"/>
</dbReference>
<dbReference type="Proteomes" id="UP000250003">
    <property type="component" value="Chromosome"/>
</dbReference>
<keyword evidence="1" id="KW-0812">Transmembrane</keyword>
<dbReference type="RefSeq" id="WP_111920313.1">
    <property type="nucleotide sequence ID" value="NZ_CAUWHR010000069.1"/>
</dbReference>
<dbReference type="KEGG" id="blau:DQQ01_12515"/>
<feature type="transmembrane region" description="Helical" evidence="1">
    <location>
        <begin position="38"/>
        <end position="55"/>
    </location>
</feature>
<gene>
    <name evidence="2" type="ORF">DQQ01_12515</name>
</gene>
<protein>
    <recommendedName>
        <fullName evidence="4">Holin</fullName>
    </recommendedName>
</protein>
<organism evidence="2 3">
    <name type="scientific">Blautia argi</name>
    <dbReference type="NCBI Taxonomy" id="1912897"/>
    <lineage>
        <taxon>Bacteria</taxon>
        <taxon>Bacillati</taxon>
        <taxon>Bacillota</taxon>
        <taxon>Clostridia</taxon>
        <taxon>Lachnospirales</taxon>
        <taxon>Lachnospiraceae</taxon>
        <taxon>Blautia</taxon>
    </lineage>
</organism>
<dbReference type="AlphaFoldDB" id="A0A2Z4UD12"/>
<name>A0A2Z4UD12_9FIRM</name>
<evidence type="ECO:0000313" key="2">
    <source>
        <dbReference type="EMBL" id="AWY98827.1"/>
    </source>
</evidence>
<evidence type="ECO:0000256" key="1">
    <source>
        <dbReference type="SAM" id="Phobius"/>
    </source>
</evidence>
<keyword evidence="3" id="KW-1185">Reference proteome</keyword>
<dbReference type="Pfam" id="PF16079">
    <property type="entry name" value="Phage_holin_5_2"/>
    <property type="match status" value="1"/>
</dbReference>
<dbReference type="OrthoDB" id="1973440at2"/>
<evidence type="ECO:0000313" key="3">
    <source>
        <dbReference type="Proteomes" id="UP000250003"/>
    </source>
</evidence>